<proteinExistence type="predicted"/>
<dbReference type="OrthoDB" id="6133584at2759"/>
<keyword evidence="2" id="KW-0677">Repeat</keyword>
<keyword evidence="1" id="KW-0732">Signal</keyword>
<dbReference type="InterPro" id="IPR051277">
    <property type="entry name" value="SEZ6_CSMD_C4BPB_Regulators"/>
</dbReference>
<dbReference type="SUPFAM" id="SSF49899">
    <property type="entry name" value="Concanavalin A-like lectins/glucanases"/>
    <property type="match status" value="1"/>
</dbReference>
<feature type="domain" description="EGF-like" evidence="6">
    <location>
        <begin position="616"/>
        <end position="648"/>
    </location>
</feature>
<comment type="caution">
    <text evidence="4">Lacks conserved residue(s) required for the propagation of feature annotation.</text>
</comment>
<reference evidence="8" key="1">
    <citation type="submission" date="2021-02" db="EMBL/GenBank/DDBJ databases">
        <authorList>
            <person name="Nowell W R."/>
        </authorList>
    </citation>
    <scope>NUCLEOTIDE SEQUENCE</scope>
</reference>
<dbReference type="CDD" id="cd00033">
    <property type="entry name" value="CCP"/>
    <property type="match status" value="3"/>
</dbReference>
<feature type="disulfide bond" evidence="5">
    <location>
        <begin position="391"/>
        <end position="418"/>
    </location>
</feature>
<dbReference type="PROSITE" id="PS50026">
    <property type="entry name" value="EGF_3"/>
    <property type="match status" value="1"/>
</dbReference>
<evidence type="ECO:0000256" key="4">
    <source>
        <dbReference type="PROSITE-ProRule" id="PRU00076"/>
    </source>
</evidence>
<dbReference type="Proteomes" id="UP000663891">
    <property type="component" value="Unassembled WGS sequence"/>
</dbReference>
<organism evidence="8 9">
    <name type="scientific">Adineta steineri</name>
    <dbReference type="NCBI Taxonomy" id="433720"/>
    <lineage>
        <taxon>Eukaryota</taxon>
        <taxon>Metazoa</taxon>
        <taxon>Spiralia</taxon>
        <taxon>Gnathifera</taxon>
        <taxon>Rotifera</taxon>
        <taxon>Eurotatoria</taxon>
        <taxon>Bdelloidea</taxon>
        <taxon>Adinetida</taxon>
        <taxon>Adinetidae</taxon>
        <taxon>Adineta</taxon>
    </lineage>
</organism>
<dbReference type="Gene3D" id="2.10.25.10">
    <property type="entry name" value="Laminin"/>
    <property type="match status" value="1"/>
</dbReference>
<evidence type="ECO:0000256" key="3">
    <source>
        <dbReference type="ARBA" id="ARBA00023157"/>
    </source>
</evidence>
<dbReference type="PROSITE" id="PS50923">
    <property type="entry name" value="SUSHI"/>
    <property type="match status" value="3"/>
</dbReference>
<protein>
    <submittedName>
        <fullName evidence="8">Uncharacterized protein</fullName>
    </submittedName>
</protein>
<dbReference type="EMBL" id="CAJNON010000092">
    <property type="protein sequence ID" value="CAF0952499.1"/>
    <property type="molecule type" value="Genomic_DNA"/>
</dbReference>
<evidence type="ECO:0000313" key="8">
    <source>
        <dbReference type="EMBL" id="CAF0952499.1"/>
    </source>
</evidence>
<feature type="disulfide bond" evidence="4">
    <location>
        <begin position="638"/>
        <end position="647"/>
    </location>
</feature>
<dbReference type="InterPro" id="IPR000742">
    <property type="entry name" value="EGF"/>
</dbReference>
<evidence type="ECO:0000256" key="2">
    <source>
        <dbReference type="ARBA" id="ARBA00022737"/>
    </source>
</evidence>
<dbReference type="Gene3D" id="2.60.120.200">
    <property type="match status" value="1"/>
</dbReference>
<keyword evidence="5" id="KW-0768">Sushi</keyword>
<evidence type="ECO:0000256" key="1">
    <source>
        <dbReference type="ARBA" id="ARBA00022729"/>
    </source>
</evidence>
<dbReference type="SMART" id="SM00032">
    <property type="entry name" value="CCP"/>
    <property type="match status" value="3"/>
</dbReference>
<dbReference type="AlphaFoldDB" id="A0A814DC60"/>
<dbReference type="InterPro" id="IPR013320">
    <property type="entry name" value="ConA-like_dom_sf"/>
</dbReference>
<evidence type="ECO:0000256" key="5">
    <source>
        <dbReference type="PROSITE-ProRule" id="PRU00302"/>
    </source>
</evidence>
<feature type="disulfide bond" evidence="4">
    <location>
        <begin position="620"/>
        <end position="630"/>
    </location>
</feature>
<feature type="domain" description="Sushi" evidence="7">
    <location>
        <begin position="363"/>
        <end position="420"/>
    </location>
</feature>
<evidence type="ECO:0000313" key="9">
    <source>
        <dbReference type="Proteomes" id="UP000663891"/>
    </source>
</evidence>
<sequence length="656" mass="74730">MWWSKAKYRSRSLIIFTFLFFTLKVSTIDAARRIKLCPIMELPKHGFFFSGYCKHTPGSLCGLGCLTGYRLVNGDSFRECRQDGTWTGRQPKCEEIRCPQLKVHSRIIQECLPKQNNTQLRFGTQCEVRCNDTGYRLIGPRIRECLSMGRWTGYEQFCIAGPETTTHLSTSSTSTYTITTTPKYLDYSNYALKINNNDTGIILTPFNSFKFTIIFWFYLENNTKTNLISLKEKNDRILFAIVIQQGRLVIHHTLRNQTKSTITTSINIPIEKWKHFTWTYSNKNQQSNLYIDGAHVTKLILFHQLFNGLITRIEIWKEIISEQQLLVSYRDCRKQNGDIFTWSQVSNQISIDTSKLKSSSFCSGCSEPASIQGGIYRVSDYEVGSSVEYECDYGYEMIGASRAFCMVPSEWYPLPPICKYNPCTTDCELCDKKVGVCLRQLQTILDPLVCDPPCDEDEVCIDGQCTWSNIDIDKQDDQCNPPCPSETQCINQHCIPFSTPHCPVICRHGQVCVDGRCGCYKGLSENDRPCFEICEMGERCRNLSCSCGSRGKCGKGEICQSDICMCGIKRDGCHPHEQCINGRCICKTSSCDQCNNSCKSNEICLDGKCVCTNQCQNAFCPFPCLHGGRCTGFYRCTCRQGWQGHRCERRNSIIEK</sequence>
<feature type="domain" description="Sushi" evidence="7">
    <location>
        <begin position="35"/>
        <end position="95"/>
    </location>
</feature>
<dbReference type="Gene3D" id="2.10.70.10">
    <property type="entry name" value="Complement Module, domain 1"/>
    <property type="match status" value="3"/>
</dbReference>
<dbReference type="CDD" id="cd00054">
    <property type="entry name" value="EGF_CA"/>
    <property type="match status" value="1"/>
</dbReference>
<dbReference type="InterPro" id="IPR035976">
    <property type="entry name" value="Sushi/SCR/CCP_sf"/>
</dbReference>
<keyword evidence="3 4" id="KW-1015">Disulfide bond</keyword>
<dbReference type="InterPro" id="IPR000436">
    <property type="entry name" value="Sushi_SCR_CCP_dom"/>
</dbReference>
<dbReference type="SUPFAM" id="SSF57535">
    <property type="entry name" value="Complement control module/SCR domain"/>
    <property type="match status" value="3"/>
</dbReference>
<dbReference type="Pfam" id="PF13385">
    <property type="entry name" value="Laminin_G_3"/>
    <property type="match status" value="1"/>
</dbReference>
<dbReference type="PANTHER" id="PTHR45656">
    <property type="entry name" value="PROTEIN CBR-CLEC-78"/>
    <property type="match status" value="1"/>
</dbReference>
<gene>
    <name evidence="8" type="ORF">VCS650_LOCUS12150</name>
</gene>
<evidence type="ECO:0000259" key="6">
    <source>
        <dbReference type="PROSITE" id="PS50026"/>
    </source>
</evidence>
<dbReference type="SMART" id="SM00181">
    <property type="entry name" value="EGF"/>
    <property type="match status" value="2"/>
</dbReference>
<feature type="disulfide bond" evidence="5">
    <location>
        <begin position="37"/>
        <end position="80"/>
    </location>
</feature>
<accession>A0A814DC60</accession>
<evidence type="ECO:0000259" key="7">
    <source>
        <dbReference type="PROSITE" id="PS50923"/>
    </source>
</evidence>
<dbReference type="PANTHER" id="PTHR45656:SF4">
    <property type="entry name" value="PROTEIN CBR-CLEC-78"/>
    <property type="match status" value="1"/>
</dbReference>
<dbReference type="PROSITE" id="PS01186">
    <property type="entry name" value="EGF_2"/>
    <property type="match status" value="1"/>
</dbReference>
<comment type="caution">
    <text evidence="8">The sequence shown here is derived from an EMBL/GenBank/DDBJ whole genome shotgun (WGS) entry which is preliminary data.</text>
</comment>
<dbReference type="Pfam" id="PF00084">
    <property type="entry name" value="Sushi"/>
    <property type="match status" value="3"/>
</dbReference>
<name>A0A814DC60_9BILA</name>
<feature type="domain" description="Sushi" evidence="7">
    <location>
        <begin position="96"/>
        <end position="160"/>
    </location>
</feature>
<keyword evidence="4" id="KW-0245">EGF-like domain</keyword>
<dbReference type="PROSITE" id="PS00022">
    <property type="entry name" value="EGF_1"/>
    <property type="match status" value="1"/>
</dbReference>